<dbReference type="GO" id="GO:0005524">
    <property type="term" value="F:ATP binding"/>
    <property type="evidence" value="ECO:0007669"/>
    <property type="project" value="UniProtKB-KW"/>
</dbReference>
<name>A0ABX5IJG0_9STAP</name>
<dbReference type="Proteomes" id="UP000240859">
    <property type="component" value="Unassembled WGS sequence"/>
</dbReference>
<keyword evidence="2" id="KW-0436">Ligase</keyword>
<dbReference type="Pfam" id="PF21948">
    <property type="entry name" value="LplA-B_cat"/>
    <property type="match status" value="1"/>
</dbReference>
<organism evidence="2 3">
    <name type="scientific">Staphylococcus succinus</name>
    <dbReference type="NCBI Taxonomy" id="61015"/>
    <lineage>
        <taxon>Bacteria</taxon>
        <taxon>Bacillati</taxon>
        <taxon>Bacillota</taxon>
        <taxon>Bacilli</taxon>
        <taxon>Bacillales</taxon>
        <taxon>Staphylococcaceae</taxon>
        <taxon>Staphylococcus</taxon>
    </lineage>
</organism>
<keyword evidence="2" id="KW-0547">Nucleotide-binding</keyword>
<evidence type="ECO:0000313" key="2">
    <source>
        <dbReference type="EMBL" id="PTI61905.1"/>
    </source>
</evidence>
<sequence>MDLASKYFSGIDWRYIDHSSGLAPMQSFAFDDTFSESVGNDLSSSVVRTWIHQHTVILGIHDSRLPYLQDGIRYLTETRGYNAIVRNSGGLGVVLDQ</sequence>
<comment type="caution">
    <text evidence="2">The sequence shown here is derived from an EMBL/GenBank/DDBJ whole genome shotgun (WGS) entry which is preliminary data.</text>
</comment>
<accession>A0ABX5IJG0</accession>
<feature type="non-terminal residue" evidence="2">
    <location>
        <position position="97"/>
    </location>
</feature>
<gene>
    <name evidence="2" type="ORF">BU057_14505</name>
</gene>
<reference evidence="2 3" key="1">
    <citation type="journal article" date="2016" name="Front. Microbiol.">
        <title>Comprehensive Phylogenetic Analysis of Bovine Non-aureus Staphylococci Species Based on Whole-Genome Sequencing.</title>
        <authorList>
            <person name="Naushad S."/>
            <person name="Barkema H.W."/>
            <person name="Luby C."/>
            <person name="Condas L.A."/>
            <person name="Nobrega D.B."/>
            <person name="Carson D.A."/>
            <person name="De Buck J."/>
        </authorList>
    </citation>
    <scope>NUCLEOTIDE SEQUENCE [LARGE SCALE GENOMIC DNA]</scope>
    <source>
        <strain evidence="2 3">SNUC 1084</strain>
    </source>
</reference>
<keyword evidence="2" id="KW-0067">ATP-binding</keyword>
<dbReference type="InterPro" id="IPR045864">
    <property type="entry name" value="aa-tRNA-synth_II/BPL/LPL"/>
</dbReference>
<dbReference type="EMBL" id="PZFR01000318">
    <property type="protein sequence ID" value="PTI61905.1"/>
    <property type="molecule type" value="Genomic_DNA"/>
</dbReference>
<dbReference type="RefSeq" id="WP_421673564.1">
    <property type="nucleotide sequence ID" value="NZ_PZFR01000318.1"/>
</dbReference>
<dbReference type="PROSITE" id="PS51733">
    <property type="entry name" value="BPL_LPL_CATALYTIC"/>
    <property type="match status" value="1"/>
</dbReference>
<proteinExistence type="predicted"/>
<evidence type="ECO:0000259" key="1">
    <source>
        <dbReference type="PROSITE" id="PS51733"/>
    </source>
</evidence>
<dbReference type="InterPro" id="IPR004143">
    <property type="entry name" value="BPL_LPL_catalytic"/>
</dbReference>
<evidence type="ECO:0000313" key="3">
    <source>
        <dbReference type="Proteomes" id="UP000240859"/>
    </source>
</evidence>
<dbReference type="SUPFAM" id="SSF55681">
    <property type="entry name" value="Class II aaRS and biotin synthetases"/>
    <property type="match status" value="1"/>
</dbReference>
<keyword evidence="3" id="KW-1185">Reference proteome</keyword>
<dbReference type="GO" id="GO:0016874">
    <property type="term" value="F:ligase activity"/>
    <property type="evidence" value="ECO:0007669"/>
    <property type="project" value="UniProtKB-KW"/>
</dbReference>
<feature type="domain" description="BPL/LPL catalytic" evidence="1">
    <location>
        <begin position="41"/>
        <end position="97"/>
    </location>
</feature>
<protein>
    <submittedName>
        <fullName evidence="2">Lipoate--protein ligase</fullName>
    </submittedName>
</protein>
<dbReference type="Gene3D" id="3.30.930.10">
    <property type="entry name" value="Bira Bifunctional Protein, Domain 2"/>
    <property type="match status" value="1"/>
</dbReference>